<reference evidence="1" key="1">
    <citation type="journal article" date="2009" name="PLoS Genet.">
        <title>Sequencing, mapping, and analysis of 27,455 maize full-length cDNAs.</title>
        <authorList>
            <person name="Soderlund C."/>
            <person name="Descour A."/>
            <person name="Kudrna D."/>
            <person name="Bomhoff M."/>
            <person name="Boyd L."/>
            <person name="Currie J."/>
            <person name="Angelova A."/>
            <person name="Collura K."/>
            <person name="Wissotski M."/>
            <person name="Ashley E."/>
            <person name="Morrow D."/>
            <person name="Fernandes J."/>
            <person name="Walbot V."/>
            <person name="Yu Y."/>
        </authorList>
    </citation>
    <scope>NUCLEOTIDE SEQUENCE</scope>
    <source>
        <strain evidence="1">B73</strain>
    </source>
</reference>
<sequence length="39" mass="4672">MDCTITQVEGVWFPDQRGRLVTRFSSYIECLNASYKYYM</sequence>
<dbReference type="RefSeq" id="NP_001148471.2">
    <property type="nucleotide sequence ID" value="NM_001154999.2"/>
</dbReference>
<protein>
    <submittedName>
        <fullName evidence="1">Uncharacterized protein</fullName>
    </submittedName>
</protein>
<accession>C0P7M2</accession>
<dbReference type="EMBL" id="BT064291">
    <property type="protein sequence ID" value="ACN28988.1"/>
    <property type="molecule type" value="mRNA"/>
</dbReference>
<proteinExistence type="evidence at transcript level"/>
<dbReference type="OrthoDB" id="1922547at2759"/>
<organism evidence="1">
    <name type="scientific">Zea mays</name>
    <name type="common">Maize</name>
    <dbReference type="NCBI Taxonomy" id="4577"/>
    <lineage>
        <taxon>Eukaryota</taxon>
        <taxon>Viridiplantae</taxon>
        <taxon>Streptophyta</taxon>
        <taxon>Embryophyta</taxon>
        <taxon>Tracheophyta</taxon>
        <taxon>Spermatophyta</taxon>
        <taxon>Magnoliopsida</taxon>
        <taxon>Liliopsida</taxon>
        <taxon>Poales</taxon>
        <taxon>Poaceae</taxon>
        <taxon>PACMAD clade</taxon>
        <taxon>Panicoideae</taxon>
        <taxon>Andropogonodae</taxon>
        <taxon>Andropogoneae</taxon>
        <taxon>Tripsacinae</taxon>
        <taxon>Zea</taxon>
    </lineage>
</organism>
<evidence type="ECO:0000313" key="1">
    <source>
        <dbReference type="EMBL" id="ACN28988.1"/>
    </source>
</evidence>
<dbReference type="AlphaFoldDB" id="C0P7M2"/>
<name>C0P7M2_MAIZE</name>
<dbReference type="KEGG" id="zma:100282086"/>
<dbReference type="GeneID" id="100282086"/>